<dbReference type="SUPFAM" id="SSF56300">
    <property type="entry name" value="Metallo-dependent phosphatases"/>
    <property type="match status" value="1"/>
</dbReference>
<proteinExistence type="predicted"/>
<dbReference type="GO" id="GO:0005615">
    <property type="term" value="C:extracellular space"/>
    <property type="evidence" value="ECO:0007669"/>
    <property type="project" value="TreeGrafter"/>
</dbReference>
<name>A0A8C1QYB4_CYPCA</name>
<evidence type="ECO:0000256" key="3">
    <source>
        <dbReference type="SAM" id="SignalP"/>
    </source>
</evidence>
<keyword evidence="6" id="KW-1185">Reference proteome</keyword>
<evidence type="ECO:0000313" key="6">
    <source>
        <dbReference type="Proteomes" id="UP000694427"/>
    </source>
</evidence>
<reference evidence="5" key="1">
    <citation type="submission" date="2025-08" db="UniProtKB">
        <authorList>
            <consortium name="Ensembl"/>
        </authorList>
    </citation>
    <scope>IDENTIFICATION</scope>
</reference>
<reference evidence="5" key="2">
    <citation type="submission" date="2025-09" db="UniProtKB">
        <authorList>
            <consortium name="Ensembl"/>
        </authorList>
    </citation>
    <scope>IDENTIFICATION</scope>
</reference>
<dbReference type="Ensembl" id="ENSCCRT00010081495.1">
    <property type="protein sequence ID" value="ENSCCRP00010073623.1"/>
    <property type="gene ID" value="ENSCCRG00010032029.1"/>
</dbReference>
<dbReference type="InterPro" id="IPR045473">
    <property type="entry name" value="ASM_C"/>
</dbReference>
<evidence type="ECO:0000256" key="2">
    <source>
        <dbReference type="ARBA" id="ARBA00023180"/>
    </source>
</evidence>
<dbReference type="Pfam" id="PF19272">
    <property type="entry name" value="ASMase_C"/>
    <property type="match status" value="1"/>
</dbReference>
<dbReference type="PANTHER" id="PTHR10340">
    <property type="entry name" value="SPHINGOMYELIN PHOSPHODIESTERASE"/>
    <property type="match status" value="1"/>
</dbReference>
<dbReference type="FunFam" id="3.60.21.10:FF:000143">
    <property type="entry name" value="Acid sphingomyelinase-like phosphodiesterase"/>
    <property type="match status" value="1"/>
</dbReference>
<keyword evidence="1" id="KW-0378">Hydrolase</keyword>
<keyword evidence="2" id="KW-0325">Glycoprotein</keyword>
<evidence type="ECO:0000259" key="4">
    <source>
        <dbReference type="Pfam" id="PF19272"/>
    </source>
</evidence>
<keyword evidence="3" id="KW-0732">Signal</keyword>
<feature type="domain" description="Sphingomyelin phosphodiesterase C-terminal" evidence="4">
    <location>
        <begin position="235"/>
        <end position="371"/>
    </location>
</feature>
<dbReference type="AlphaFoldDB" id="A0A8C1QYB4"/>
<evidence type="ECO:0000256" key="1">
    <source>
        <dbReference type="ARBA" id="ARBA00022801"/>
    </source>
</evidence>
<evidence type="ECO:0000313" key="5">
    <source>
        <dbReference type="Ensembl" id="ENSCCRP00010073623.1"/>
    </source>
</evidence>
<dbReference type="PANTHER" id="PTHR10340:SF24">
    <property type="entry name" value="ACID SPHINGOMYELINASE-LIKE PHOSPHODIESTERASE 3A"/>
    <property type="match status" value="1"/>
</dbReference>
<organism evidence="5 6">
    <name type="scientific">Cyprinus carpio</name>
    <name type="common">Common carp</name>
    <dbReference type="NCBI Taxonomy" id="7962"/>
    <lineage>
        <taxon>Eukaryota</taxon>
        <taxon>Metazoa</taxon>
        <taxon>Chordata</taxon>
        <taxon>Craniata</taxon>
        <taxon>Vertebrata</taxon>
        <taxon>Euteleostomi</taxon>
        <taxon>Actinopterygii</taxon>
        <taxon>Neopterygii</taxon>
        <taxon>Teleostei</taxon>
        <taxon>Ostariophysi</taxon>
        <taxon>Cypriniformes</taxon>
        <taxon>Cyprinidae</taxon>
        <taxon>Cyprininae</taxon>
        <taxon>Cyprinus</taxon>
    </lineage>
</organism>
<feature type="signal peptide" evidence="3">
    <location>
        <begin position="1"/>
        <end position="18"/>
    </location>
</feature>
<sequence>FLLLSQICIYLQWSILRACCSKFWHISDLHLDPTYHITEDHSKVCFSSKGIPALDPGVFGDFLCDSPYRLILSAFSYMKQADLQPEFIIWTGDSPPHVPKEELSTDVVIDVIANMTHTIRGFYSLVIKPGLRLVSLNTNLYYSPNQVTVNMTDPAGQFQQKLEKVKRTRCTDHVYVIAHVPIGYLPYAINTTAVRESYNEQLVKIFRNYSDVVQGQFYGHTHRDSIMVLLDQQGKPVNSIFVTPAVTPIKSLLEPYSNNPGVRAYLYHPENYGLLVSFYLNLTEANLEQKSDWKLEYIMTEAFDIDDIQPHSLHELALRFEQPQSKDFDKYFNHFMVSYNFSLTCEGLCKTIQVCAVHFLDQETYSQCIAKAGI</sequence>
<dbReference type="InterPro" id="IPR029052">
    <property type="entry name" value="Metallo-depent_PP-like"/>
</dbReference>
<accession>A0A8C1QYB4</accession>
<feature type="chain" id="PRO_5034418194" evidence="3">
    <location>
        <begin position="19"/>
        <end position="374"/>
    </location>
</feature>
<dbReference type="GO" id="GO:0008081">
    <property type="term" value="F:phosphoric diester hydrolase activity"/>
    <property type="evidence" value="ECO:0007669"/>
    <property type="project" value="TreeGrafter"/>
</dbReference>
<dbReference type="Proteomes" id="UP000694427">
    <property type="component" value="Unplaced"/>
</dbReference>
<protein>
    <submittedName>
        <fullName evidence="5">Sphingomyelin phosphodiesterase acid like 3A</fullName>
    </submittedName>
</protein>